<evidence type="ECO:0000259" key="1">
    <source>
        <dbReference type="PROSITE" id="PS51782"/>
    </source>
</evidence>
<dbReference type="PROSITE" id="PS51782">
    <property type="entry name" value="LYSM"/>
    <property type="match status" value="1"/>
</dbReference>
<sequence>MGQTDSVRLVHKVELGENLYRISLKYDIPVSKLRELNNLNSNAIRTGQNLFVGYKLNEEMNTPLPNKVPDYLQRLERMVENAEALYYESVVRLPKKTDTTGFESVARVFEGNYTKTSKYELIKQFNDSRASALKSDIGLGFYSAYTYNFRPGVFDGEDLFFRNRASIGLDWRLLGSGLRANKDAVKQIEIENELNELLQQKDAKSSNYVYTFNYIIYLFNKAQIVHLERRKQLIDNFLDLASDLYLVRAMPWERILELKSKRASLESMLKNLNNYNQGFDSAYVELNFDRSLNANYLPVMEIDPSKVFSGVSMDSLQDRTLELEQQRLELNYRKNKDFNLRTYARYNLFDSDDATIRTFGSVGATFTAPLFKEKRREELQEKELAVIKSEMQEQVTTINNELMNHYYEYEYTLKQYIDFLGKKELAQEKLRRELTKDYLNDPNFTPLNTVTYLDELYAIDYELLDLKQKLYLKLLKIYSLLDATDIRDISEPIQFSHLFDKMAGNRAVYVWSESLQNYETEFLIKYALNNEFDRLFLSQGQLSNEVVLQAVKNYQREGASVYRLVGKNSLAENPDPDGVKELAETIILQGFDGVQFDIEPHTFNDWDSQKDVYLNNIIQVLQTFEQAADGYLKVSISLPVFYPEDFLSKLEPLVDEVVLMAYERKNLESIVNAIQEEVKILGPKLSLALRTQEFNDRLELEDFLNEVINGTGINNVVVHDLNSLIKLDQKTILGK</sequence>
<gene>
    <name evidence="2" type="ORF">AWW68_00415</name>
</gene>
<evidence type="ECO:0000313" key="3">
    <source>
        <dbReference type="Proteomes" id="UP000075606"/>
    </source>
</evidence>
<dbReference type="OrthoDB" id="2149800at2"/>
<dbReference type="Proteomes" id="UP000075606">
    <property type="component" value="Unassembled WGS sequence"/>
</dbReference>
<reference evidence="2 3" key="1">
    <citation type="submission" date="2016-01" db="EMBL/GenBank/DDBJ databases">
        <title>Genome sequencing of Roseivirga spongicola UST030701-084.</title>
        <authorList>
            <person name="Selvaratnam C."/>
            <person name="Thevarajoo S."/>
            <person name="Goh K.M."/>
            <person name="Ee R."/>
            <person name="Chan K.-G."/>
            <person name="Chong C.S."/>
        </authorList>
    </citation>
    <scope>NUCLEOTIDE SEQUENCE [LARGE SCALE GENOMIC DNA]</scope>
    <source>
        <strain evidence="2 3">UST030701-084</strain>
    </source>
</reference>
<protein>
    <recommendedName>
        <fullName evidence="1">LysM domain-containing protein</fullName>
    </recommendedName>
</protein>
<dbReference type="SUPFAM" id="SSF51445">
    <property type="entry name" value="(Trans)glycosidases"/>
    <property type="match status" value="1"/>
</dbReference>
<dbReference type="SUPFAM" id="SSF56954">
    <property type="entry name" value="Outer membrane efflux proteins (OEP)"/>
    <property type="match status" value="1"/>
</dbReference>
<dbReference type="Gene3D" id="3.10.350.10">
    <property type="entry name" value="LysM domain"/>
    <property type="match status" value="1"/>
</dbReference>
<dbReference type="AlphaFoldDB" id="A0A150XEX2"/>
<dbReference type="InterPro" id="IPR018392">
    <property type="entry name" value="LysM"/>
</dbReference>
<dbReference type="SMART" id="SM00257">
    <property type="entry name" value="LysM"/>
    <property type="match status" value="1"/>
</dbReference>
<dbReference type="CDD" id="cd00118">
    <property type="entry name" value="LysM"/>
    <property type="match status" value="1"/>
</dbReference>
<dbReference type="STRING" id="333140.AWW68_00415"/>
<dbReference type="InterPro" id="IPR017853">
    <property type="entry name" value="GH"/>
</dbReference>
<name>A0A150XEX2_9BACT</name>
<accession>A0A150XEX2</accession>
<dbReference type="Gene3D" id="3.20.20.80">
    <property type="entry name" value="Glycosidases"/>
    <property type="match status" value="1"/>
</dbReference>
<evidence type="ECO:0000313" key="2">
    <source>
        <dbReference type="EMBL" id="KYG77267.1"/>
    </source>
</evidence>
<dbReference type="InterPro" id="IPR036779">
    <property type="entry name" value="LysM_dom_sf"/>
</dbReference>
<dbReference type="EMBL" id="LRPC01000001">
    <property type="protein sequence ID" value="KYG77267.1"/>
    <property type="molecule type" value="Genomic_DNA"/>
</dbReference>
<proteinExistence type="predicted"/>
<comment type="caution">
    <text evidence="2">The sequence shown here is derived from an EMBL/GenBank/DDBJ whole genome shotgun (WGS) entry which is preliminary data.</text>
</comment>
<organism evidence="2 3">
    <name type="scientific">Roseivirga spongicola</name>
    <dbReference type="NCBI Taxonomy" id="333140"/>
    <lineage>
        <taxon>Bacteria</taxon>
        <taxon>Pseudomonadati</taxon>
        <taxon>Bacteroidota</taxon>
        <taxon>Cytophagia</taxon>
        <taxon>Cytophagales</taxon>
        <taxon>Roseivirgaceae</taxon>
        <taxon>Roseivirga</taxon>
    </lineage>
</organism>
<feature type="domain" description="LysM" evidence="1">
    <location>
        <begin position="9"/>
        <end position="52"/>
    </location>
</feature>
<keyword evidence="3" id="KW-1185">Reference proteome</keyword>
<dbReference type="Pfam" id="PF01476">
    <property type="entry name" value="LysM"/>
    <property type="match status" value="1"/>
</dbReference>
<dbReference type="SUPFAM" id="SSF54106">
    <property type="entry name" value="LysM domain"/>
    <property type="match status" value="1"/>
</dbReference>